<feature type="compositionally biased region" description="Basic and acidic residues" evidence="1">
    <location>
        <begin position="391"/>
        <end position="421"/>
    </location>
</feature>
<evidence type="ECO:0000313" key="2">
    <source>
        <dbReference type="EMBL" id="KAJ9486363.1"/>
    </source>
</evidence>
<feature type="compositionally biased region" description="Low complexity" evidence="1">
    <location>
        <begin position="380"/>
        <end position="390"/>
    </location>
</feature>
<evidence type="ECO:0000256" key="1">
    <source>
        <dbReference type="SAM" id="MobiDB-lite"/>
    </source>
</evidence>
<evidence type="ECO:0008006" key="4">
    <source>
        <dbReference type="Google" id="ProtNLM"/>
    </source>
</evidence>
<evidence type="ECO:0000313" key="3">
    <source>
        <dbReference type="Proteomes" id="UP001227192"/>
    </source>
</evidence>
<feature type="region of interest" description="Disordered" evidence="1">
    <location>
        <begin position="656"/>
        <end position="728"/>
    </location>
</feature>
<dbReference type="Proteomes" id="UP001227192">
    <property type="component" value="Unassembled WGS sequence"/>
</dbReference>
<feature type="compositionally biased region" description="Polar residues" evidence="1">
    <location>
        <begin position="236"/>
        <end position="245"/>
    </location>
</feature>
<organism evidence="2 3">
    <name type="scientific">Penicillium thymicola</name>
    <dbReference type="NCBI Taxonomy" id="293382"/>
    <lineage>
        <taxon>Eukaryota</taxon>
        <taxon>Fungi</taxon>
        <taxon>Dikarya</taxon>
        <taxon>Ascomycota</taxon>
        <taxon>Pezizomycotina</taxon>
        <taxon>Eurotiomycetes</taxon>
        <taxon>Eurotiomycetidae</taxon>
        <taxon>Eurotiales</taxon>
        <taxon>Aspergillaceae</taxon>
        <taxon>Penicillium</taxon>
    </lineage>
</organism>
<gene>
    <name evidence="2" type="ORF">VN97_g6986</name>
</gene>
<dbReference type="AlphaFoldDB" id="A0AAI9TGK1"/>
<sequence>MPYPRPVSPVSLETCMPSPSELDPDDLIASDEELDDVARAAKRQRVEKLAESYLQGKPLLILSASLRGPFHDEWTNPWKKNRTRGTGAPARVRQTNVPEQVVQETDLRAPKYREGLSVSTRCPEIPTTSCNPHRTSVQAGDGSSPSKSPRRQPKEPTPRPGYGGQNGALRRSPTKSKELPSSAVGDQSIMPPRTADWLKKDRKLMNFTKFEPPSSPTISVASRQSDKARRPMPRSVQVQVPQTPGSPEKDPPVKPVPARTAQSARANSNGHLSPRSTQSGTSNSPKVPAFPKSSPFKQYQLSHLSQGASLRIVNSSSQLPRFEYRRWLREHSSQQEKTSPMQDESILQEETFLHEDSPLKEKSVIDPAAARPSPAKDQAMDPVEPAAEPEPSAREEIAVHNEDPIRKDASHKTLSKETRFADEEDFVENNVAENQVAGEDVPGEDVPGEAVAEKEAAAEVIANEQDTSTFQNTDISGPTEQNTYDDLPSAQPVPAPLGASDRVTSLHSTALPRGDSGQDSTPSSDTQLSTQAALLHAQKTFQDDLDSPEYYNQHTPDPDRAVHSPNASLHSANVTPFYRLEESIRRDLERSSRSMNKDGMQAMSTQFMLDAATPFNFSTEQAGQDRSFKPTNRNMTQAMNTQFMLDAATPYAFSTEKRQLASRPDSGSPTARNSKRKRTANFGSPSRSTSSRSTSLDNEYHTAEFQPGEDEESPQPVTQQLDHQPTYQSATEVASLPLTLSESVPTTGQDGQGVQQGMESFNLSQAIADAGSWLQQSFDFMKDSGRPSQNLRAIPTSDAQPSPLNMDLSQ</sequence>
<protein>
    <recommendedName>
        <fullName evidence="4">Protamine P1</fullName>
    </recommendedName>
</protein>
<feature type="compositionally biased region" description="Polar residues" evidence="1">
    <location>
        <begin position="786"/>
        <end position="810"/>
    </location>
</feature>
<reference evidence="2" key="2">
    <citation type="journal article" date="2016" name="Fungal Biol.">
        <title>Ochratoxin A production by Penicillium thymicola.</title>
        <authorList>
            <person name="Nguyen H.D.T."/>
            <person name="McMullin D.R."/>
            <person name="Ponomareva E."/>
            <person name="Riley R."/>
            <person name="Pomraning K.R."/>
            <person name="Baker S.E."/>
            <person name="Seifert K.A."/>
        </authorList>
    </citation>
    <scope>NUCLEOTIDE SEQUENCE</scope>
    <source>
        <strain evidence="2">DAOM 180753</strain>
    </source>
</reference>
<proteinExistence type="predicted"/>
<feature type="region of interest" description="Disordered" evidence="1">
    <location>
        <begin position="330"/>
        <end position="567"/>
    </location>
</feature>
<keyword evidence="3" id="KW-1185">Reference proteome</keyword>
<dbReference type="EMBL" id="LACB01000213">
    <property type="protein sequence ID" value="KAJ9486363.1"/>
    <property type="molecule type" value="Genomic_DNA"/>
</dbReference>
<feature type="compositionally biased region" description="Low complexity" evidence="1">
    <location>
        <begin position="684"/>
        <end position="695"/>
    </location>
</feature>
<feature type="compositionally biased region" description="Polar residues" evidence="1">
    <location>
        <begin position="126"/>
        <end position="138"/>
    </location>
</feature>
<feature type="compositionally biased region" description="Polar residues" evidence="1">
    <location>
        <begin position="260"/>
        <end position="285"/>
    </location>
</feature>
<feature type="compositionally biased region" description="Basic and acidic residues" evidence="1">
    <location>
        <begin position="105"/>
        <end position="114"/>
    </location>
</feature>
<name>A0AAI9TGK1_PENTH</name>
<feature type="compositionally biased region" description="Polar residues" evidence="1">
    <location>
        <begin position="715"/>
        <end position="728"/>
    </location>
</feature>
<comment type="caution">
    <text evidence="2">The sequence shown here is derived from an EMBL/GenBank/DDBJ whole genome shotgun (WGS) entry which is preliminary data.</text>
</comment>
<feature type="compositionally biased region" description="Basic and acidic residues" evidence="1">
    <location>
        <begin position="351"/>
        <end position="364"/>
    </location>
</feature>
<accession>A0AAI9TGK1</accession>
<feature type="compositionally biased region" description="Polar residues" evidence="1">
    <location>
        <begin position="517"/>
        <end position="532"/>
    </location>
</feature>
<feature type="compositionally biased region" description="Polar residues" evidence="1">
    <location>
        <begin position="465"/>
        <end position="484"/>
    </location>
</feature>
<feature type="region of interest" description="Disordered" evidence="1">
    <location>
        <begin position="782"/>
        <end position="810"/>
    </location>
</feature>
<feature type="region of interest" description="Disordered" evidence="1">
    <location>
        <begin position="1"/>
        <end position="21"/>
    </location>
</feature>
<feature type="region of interest" description="Disordered" evidence="1">
    <location>
        <begin position="72"/>
        <end position="294"/>
    </location>
</feature>
<reference evidence="2" key="1">
    <citation type="submission" date="2015-06" db="EMBL/GenBank/DDBJ databases">
        <authorList>
            <person name="Nguyen H."/>
        </authorList>
    </citation>
    <scope>NUCLEOTIDE SEQUENCE</scope>
    <source>
        <strain evidence="2">DAOM 180753</strain>
    </source>
</reference>